<accession>A0A1F7WBF5</accession>
<gene>
    <name evidence="1" type="ORF">A2318_03195</name>
</gene>
<comment type="caution">
    <text evidence="1">The sequence shown here is derived from an EMBL/GenBank/DDBJ whole genome shotgun (WGS) entry which is preliminary data.</text>
</comment>
<dbReference type="AlphaFoldDB" id="A0A1F7WBF5"/>
<proteinExistence type="predicted"/>
<organism evidence="1 2">
    <name type="scientific">Candidatus Uhrbacteria bacterium RIFOXYB2_FULL_45_11</name>
    <dbReference type="NCBI Taxonomy" id="1802421"/>
    <lineage>
        <taxon>Bacteria</taxon>
        <taxon>Candidatus Uhriibacteriota</taxon>
    </lineage>
</organism>
<name>A0A1F7WBF5_9BACT</name>
<reference evidence="1 2" key="1">
    <citation type="journal article" date="2016" name="Nat. Commun.">
        <title>Thousands of microbial genomes shed light on interconnected biogeochemical processes in an aquifer system.</title>
        <authorList>
            <person name="Anantharaman K."/>
            <person name="Brown C.T."/>
            <person name="Hug L.A."/>
            <person name="Sharon I."/>
            <person name="Castelle C.J."/>
            <person name="Probst A.J."/>
            <person name="Thomas B.C."/>
            <person name="Singh A."/>
            <person name="Wilkins M.J."/>
            <person name="Karaoz U."/>
            <person name="Brodie E.L."/>
            <person name="Williams K.H."/>
            <person name="Hubbard S.S."/>
            <person name="Banfield J.F."/>
        </authorList>
    </citation>
    <scope>NUCLEOTIDE SEQUENCE [LARGE SCALE GENOMIC DNA]</scope>
</reference>
<evidence type="ECO:0000313" key="1">
    <source>
        <dbReference type="EMBL" id="OGL99718.1"/>
    </source>
</evidence>
<evidence type="ECO:0000313" key="2">
    <source>
        <dbReference type="Proteomes" id="UP000177331"/>
    </source>
</evidence>
<dbReference type="Proteomes" id="UP000177331">
    <property type="component" value="Unassembled WGS sequence"/>
</dbReference>
<dbReference type="STRING" id="1802421.A2318_03195"/>
<dbReference type="EMBL" id="MGFD01000004">
    <property type="protein sequence ID" value="OGL99718.1"/>
    <property type="molecule type" value="Genomic_DNA"/>
</dbReference>
<protein>
    <submittedName>
        <fullName evidence="1">Uncharacterized protein</fullName>
    </submittedName>
</protein>
<sequence length="214" mass="23936">MPLEHGSLIDPNLLVSSVRQGYPWVGWGIGKGVTHLRNDISIFAVPKEQKSGLHSHLIQGFPNVDPPELCYKPNHIHGFDGFIRWIYLSHPHDAKQDVLGIDWGIGPRPTSGITTSVLSVAVLCQNVMRHGMSPKTRVALLDPNLSEITFNRSMIESHCLFTVQDWAQSASCVFHVRSLYCPRCGLKTFSSASYRFCYRCGADPNLVHKEVYHG</sequence>